<keyword evidence="4" id="KW-1185">Reference proteome</keyword>
<organism evidence="3 4">
    <name type="scientific">Gibberella nygamai</name>
    <name type="common">Bean root rot disease fungus</name>
    <name type="synonym">Fusarium nygamai</name>
    <dbReference type="NCBI Taxonomy" id="42673"/>
    <lineage>
        <taxon>Eukaryota</taxon>
        <taxon>Fungi</taxon>
        <taxon>Dikarya</taxon>
        <taxon>Ascomycota</taxon>
        <taxon>Pezizomycotina</taxon>
        <taxon>Sordariomycetes</taxon>
        <taxon>Hypocreomycetidae</taxon>
        <taxon>Hypocreales</taxon>
        <taxon>Nectriaceae</taxon>
        <taxon>Fusarium</taxon>
        <taxon>Fusarium fujikuroi species complex</taxon>
    </lineage>
</organism>
<dbReference type="OrthoDB" id="5089293at2759"/>
<reference evidence="3 4" key="1">
    <citation type="submission" date="2017-06" db="EMBL/GenBank/DDBJ databases">
        <title>Genome of Fusarium nygamai isolate CS10214.</title>
        <authorList>
            <person name="Gardiner D.M."/>
            <person name="Obanor F."/>
            <person name="Kazan K."/>
        </authorList>
    </citation>
    <scope>NUCLEOTIDE SEQUENCE [LARGE SCALE GENOMIC DNA]</scope>
    <source>
        <strain evidence="3 4">CS10214</strain>
    </source>
</reference>
<evidence type="ECO:0000256" key="1">
    <source>
        <dbReference type="SAM" id="MobiDB-lite"/>
    </source>
</evidence>
<dbReference type="Pfam" id="PF17107">
    <property type="entry name" value="SesA"/>
    <property type="match status" value="1"/>
</dbReference>
<feature type="region of interest" description="Disordered" evidence="1">
    <location>
        <begin position="162"/>
        <end position="214"/>
    </location>
</feature>
<evidence type="ECO:0000313" key="3">
    <source>
        <dbReference type="EMBL" id="PNP73868.1"/>
    </source>
</evidence>
<dbReference type="Proteomes" id="UP000236664">
    <property type="component" value="Unassembled WGS sequence"/>
</dbReference>
<comment type="caution">
    <text evidence="3">The sequence shown here is derived from an EMBL/GenBank/DDBJ whole genome shotgun (WGS) entry which is preliminary data.</text>
</comment>
<accession>A0A2K0VV16</accession>
<gene>
    <name evidence="3" type="ORF">FNYG_12827</name>
</gene>
<dbReference type="EMBL" id="MTQA01000241">
    <property type="protein sequence ID" value="PNP73868.1"/>
    <property type="molecule type" value="Genomic_DNA"/>
</dbReference>
<proteinExistence type="predicted"/>
<sequence length="214" mass="23647">MDSIIPIINITTSTLEQAEEAYNKIKNSNQLKISFHQAGGQLATVKATLDIIKLHIESGNFSGDDDAADTCIRTCCDNADFSRRAFADVASVPDQERLRKYKIYLIHQGKEYRVEVLVRAMMINTCELAKHAGLEGEIAGELKSLRWSINRLDQAILKQDEEDEKMRGTGGATHGGVGDMYNAKDAATQNNIKDEGRQYFGSSGEKESQNTASN</sequence>
<feature type="compositionally biased region" description="Gly residues" evidence="1">
    <location>
        <begin position="168"/>
        <end position="178"/>
    </location>
</feature>
<protein>
    <recommendedName>
        <fullName evidence="2">NACHT-NTPase and P-loop NTPases N-terminal domain-containing protein</fullName>
    </recommendedName>
</protein>
<name>A0A2K0VV16_GIBNY</name>
<evidence type="ECO:0000259" key="2">
    <source>
        <dbReference type="Pfam" id="PF17107"/>
    </source>
</evidence>
<dbReference type="AlphaFoldDB" id="A0A2K0VV16"/>
<dbReference type="InterPro" id="IPR031352">
    <property type="entry name" value="SesA"/>
</dbReference>
<evidence type="ECO:0000313" key="4">
    <source>
        <dbReference type="Proteomes" id="UP000236664"/>
    </source>
</evidence>
<feature type="domain" description="NACHT-NTPase and P-loop NTPases N-terminal" evidence="2">
    <location>
        <begin position="8"/>
        <end position="128"/>
    </location>
</feature>
<dbReference type="STRING" id="42673.A0A2K0VV16"/>